<dbReference type="EMBL" id="BPLR01007763">
    <property type="protein sequence ID" value="GIY19479.1"/>
    <property type="molecule type" value="Genomic_DNA"/>
</dbReference>
<dbReference type="Proteomes" id="UP001054945">
    <property type="component" value="Unassembled WGS sequence"/>
</dbReference>
<dbReference type="InterPro" id="IPR036322">
    <property type="entry name" value="WD40_repeat_dom_sf"/>
</dbReference>
<reference evidence="3 4" key="1">
    <citation type="submission" date="2021-06" db="EMBL/GenBank/DDBJ databases">
        <title>Caerostris extrusa draft genome.</title>
        <authorList>
            <person name="Kono N."/>
            <person name="Arakawa K."/>
        </authorList>
    </citation>
    <scope>NUCLEOTIDE SEQUENCE [LARGE SCALE GENOMIC DNA]</scope>
</reference>
<feature type="repeat" description="WD" evidence="2">
    <location>
        <begin position="141"/>
        <end position="175"/>
    </location>
</feature>
<dbReference type="SUPFAM" id="SSF50978">
    <property type="entry name" value="WD40 repeat-like"/>
    <property type="match status" value="1"/>
</dbReference>
<name>A0AAV4RFU4_CAEEX</name>
<accession>A0AAV4RFU4</accession>
<dbReference type="SMART" id="SM00320">
    <property type="entry name" value="WD40"/>
    <property type="match status" value="2"/>
</dbReference>
<feature type="repeat" description="WD" evidence="2">
    <location>
        <begin position="176"/>
        <end position="217"/>
    </location>
</feature>
<dbReference type="Gene3D" id="2.130.10.10">
    <property type="entry name" value="YVTN repeat-like/Quinoprotein amine dehydrogenase"/>
    <property type="match status" value="1"/>
</dbReference>
<dbReference type="Pfam" id="PF00400">
    <property type="entry name" value="WD40"/>
    <property type="match status" value="2"/>
</dbReference>
<evidence type="ECO:0000313" key="4">
    <source>
        <dbReference type="Proteomes" id="UP001054945"/>
    </source>
</evidence>
<dbReference type="PANTHER" id="PTHR44324">
    <property type="entry name" value="WD40 REPEAT DOMAIN 95"/>
    <property type="match status" value="1"/>
</dbReference>
<dbReference type="InterPro" id="IPR015943">
    <property type="entry name" value="WD40/YVTN_repeat-like_dom_sf"/>
</dbReference>
<gene>
    <name evidence="3" type="primary">AVEN_106114_1</name>
    <name evidence="3" type="ORF">CEXT_113871</name>
</gene>
<dbReference type="PROSITE" id="PS50082">
    <property type="entry name" value="WD_REPEATS_2"/>
    <property type="match status" value="2"/>
</dbReference>
<keyword evidence="1" id="KW-0677">Repeat</keyword>
<evidence type="ECO:0000313" key="3">
    <source>
        <dbReference type="EMBL" id="GIY19479.1"/>
    </source>
</evidence>
<dbReference type="AlphaFoldDB" id="A0AAV4RFU4"/>
<dbReference type="PANTHER" id="PTHR44324:SF3">
    <property type="entry name" value="WD REPEAT-CONTAINING PROTEIN 49-LIKE"/>
    <property type="match status" value="1"/>
</dbReference>
<protein>
    <submittedName>
        <fullName evidence="3">WD_REPEATS_REGION domain-containing protein</fullName>
    </submittedName>
</protein>
<sequence>MKFYADHHFLQCIRRFFPPPSKKRWNNKTKSCELFVGDHKGDIYVFTFFYPRTLLFARTYSLGTQVIRYQDLKSHGNYIKCKVIKNAHGNIVDKIYYISQKNILLSCSKLDPVNSLALRDLTTNGSRTYRHPLDCVSKQGVTCFDFNHARNVLASGSKDFSVRLWSLGSLEPTHVLEGHKAVIADLRIHEQRNTIVSACKEGEVRMFDMKTGRCLHTIRIPLPFPLPHLQFGKSALHLPCHDSDHVLMTVNDLTTKICLDDIEVIF</sequence>
<keyword evidence="2" id="KW-0853">WD repeat</keyword>
<dbReference type="InterPro" id="IPR051242">
    <property type="entry name" value="WD-EF-hand_domain"/>
</dbReference>
<organism evidence="3 4">
    <name type="scientific">Caerostris extrusa</name>
    <name type="common">Bark spider</name>
    <name type="synonym">Caerostris bankana</name>
    <dbReference type="NCBI Taxonomy" id="172846"/>
    <lineage>
        <taxon>Eukaryota</taxon>
        <taxon>Metazoa</taxon>
        <taxon>Ecdysozoa</taxon>
        <taxon>Arthropoda</taxon>
        <taxon>Chelicerata</taxon>
        <taxon>Arachnida</taxon>
        <taxon>Araneae</taxon>
        <taxon>Araneomorphae</taxon>
        <taxon>Entelegynae</taxon>
        <taxon>Araneoidea</taxon>
        <taxon>Araneidae</taxon>
        <taxon>Caerostris</taxon>
    </lineage>
</organism>
<proteinExistence type="predicted"/>
<dbReference type="InterPro" id="IPR001680">
    <property type="entry name" value="WD40_rpt"/>
</dbReference>
<comment type="caution">
    <text evidence="3">The sequence shown here is derived from an EMBL/GenBank/DDBJ whole genome shotgun (WGS) entry which is preliminary data.</text>
</comment>
<evidence type="ECO:0000256" key="2">
    <source>
        <dbReference type="PROSITE-ProRule" id="PRU00221"/>
    </source>
</evidence>
<keyword evidence="4" id="KW-1185">Reference proteome</keyword>
<evidence type="ECO:0000256" key="1">
    <source>
        <dbReference type="ARBA" id="ARBA00022737"/>
    </source>
</evidence>